<keyword evidence="1 5" id="KW-0689">Ribosomal protein</keyword>
<dbReference type="InterPro" id="IPR001976">
    <property type="entry name" value="Ribosomal_eS24"/>
</dbReference>
<dbReference type="SUPFAM" id="SSF54189">
    <property type="entry name" value="Ribosomal proteins S24e, L23 and L15e"/>
    <property type="match status" value="1"/>
</dbReference>
<name>A0A8J8CCB7_9ARCH</name>
<reference evidence="5" key="1">
    <citation type="submission" date="2021-05" db="EMBL/GenBank/DDBJ databases">
        <title>Genomic insights into ecological role and evolution of a novel Thermoplasmata order Candidatus Sysuiplasmatales.</title>
        <authorList>
            <person name="Yuan Y."/>
        </authorList>
    </citation>
    <scope>NUCLEOTIDE SEQUENCE</scope>
    <source>
        <strain evidence="5">TUT19-bin139</strain>
        <strain evidence="4">YP2-bin.285</strain>
    </source>
</reference>
<dbReference type="PANTHER" id="PTHR10496">
    <property type="entry name" value="40S RIBOSOMAL PROTEIN S24"/>
    <property type="match status" value="1"/>
</dbReference>
<proteinExistence type="predicted"/>
<protein>
    <recommendedName>
        <fullName evidence="3">30S ribosomal protein S24e</fullName>
    </recommendedName>
</protein>
<dbReference type="GO" id="GO:1990904">
    <property type="term" value="C:ribonucleoprotein complex"/>
    <property type="evidence" value="ECO:0007669"/>
    <property type="project" value="UniProtKB-KW"/>
</dbReference>
<sequence>MQRTEVIAVLKHLNSSTPSRNEARETISKSLGEKKENVIIDSMKSQFGRHETVVFAKVYAASEQASRVERRHILVRNGLAEKKQAAQKAPKQQK</sequence>
<dbReference type="GO" id="GO:0006412">
    <property type="term" value="P:translation"/>
    <property type="evidence" value="ECO:0007669"/>
    <property type="project" value="InterPro"/>
</dbReference>
<dbReference type="EMBL" id="JAGVSJ010000004">
    <property type="protein sequence ID" value="MBX8631400.1"/>
    <property type="molecule type" value="Genomic_DNA"/>
</dbReference>
<keyword evidence="2" id="KW-0687">Ribonucleoprotein</keyword>
<dbReference type="InterPro" id="IPR012678">
    <property type="entry name" value="Ribosomal_uL23/eL15/eS24_sf"/>
</dbReference>
<evidence type="ECO:0000313" key="4">
    <source>
        <dbReference type="EMBL" id="MBX8631400.1"/>
    </source>
</evidence>
<dbReference type="Proteomes" id="UP000716004">
    <property type="component" value="Unassembled WGS sequence"/>
</dbReference>
<accession>A0A8J8CCB7</accession>
<comment type="caution">
    <text evidence="5">The sequence shown here is derived from an EMBL/GenBank/DDBJ whole genome shotgun (WGS) entry which is preliminary data.</text>
</comment>
<evidence type="ECO:0000256" key="3">
    <source>
        <dbReference type="ARBA" id="ARBA00035358"/>
    </source>
</evidence>
<dbReference type="Gene3D" id="3.30.70.3370">
    <property type="match status" value="1"/>
</dbReference>
<dbReference type="InterPro" id="IPR053709">
    <property type="entry name" value="eRP_eS24_sf"/>
</dbReference>
<organism evidence="5 6">
    <name type="scientific">Candidatus Sysuiplasma superficiale</name>
    <dbReference type="NCBI Taxonomy" id="2823368"/>
    <lineage>
        <taxon>Archaea</taxon>
        <taxon>Methanobacteriati</taxon>
        <taxon>Thermoplasmatota</taxon>
        <taxon>Thermoplasmata</taxon>
        <taxon>Candidatus Sysuiplasmatales</taxon>
        <taxon>Candidatus Sysuiplasmataceae</taxon>
        <taxon>Candidatus Sysuiplasma</taxon>
    </lineage>
</organism>
<evidence type="ECO:0000256" key="1">
    <source>
        <dbReference type="ARBA" id="ARBA00022980"/>
    </source>
</evidence>
<dbReference type="Pfam" id="PF01282">
    <property type="entry name" value="Ribosomal_S24e"/>
    <property type="match status" value="1"/>
</dbReference>
<dbReference type="EMBL" id="JAHEAC010000002">
    <property type="protein sequence ID" value="MBX8643225.1"/>
    <property type="molecule type" value="Genomic_DNA"/>
</dbReference>
<evidence type="ECO:0000256" key="2">
    <source>
        <dbReference type="ARBA" id="ARBA00023274"/>
    </source>
</evidence>
<dbReference type="AlphaFoldDB" id="A0A8J8CCB7"/>
<evidence type="ECO:0000313" key="5">
    <source>
        <dbReference type="EMBL" id="MBX8643225.1"/>
    </source>
</evidence>
<dbReference type="Proteomes" id="UP000750197">
    <property type="component" value="Unassembled WGS sequence"/>
</dbReference>
<gene>
    <name evidence="5" type="primary">rps24e</name>
    <name evidence="4" type="ORF">J9259_02600</name>
    <name evidence="5" type="ORF">KIY12_00615</name>
</gene>
<dbReference type="GO" id="GO:0005840">
    <property type="term" value="C:ribosome"/>
    <property type="evidence" value="ECO:0007669"/>
    <property type="project" value="UniProtKB-KW"/>
</dbReference>
<evidence type="ECO:0000313" key="6">
    <source>
        <dbReference type="Proteomes" id="UP000750197"/>
    </source>
</evidence>
<dbReference type="GO" id="GO:0003735">
    <property type="term" value="F:structural constituent of ribosome"/>
    <property type="evidence" value="ECO:0007669"/>
    <property type="project" value="InterPro"/>
</dbReference>